<dbReference type="InterPro" id="IPR047127">
    <property type="entry name" value="MutT-like"/>
</dbReference>
<dbReference type="CDD" id="cd03425">
    <property type="entry name" value="NUDIX_MutT_NudA_like"/>
    <property type="match status" value="1"/>
</dbReference>
<evidence type="ECO:0000256" key="16">
    <source>
        <dbReference type="ARBA" id="ARBA00042798"/>
    </source>
</evidence>
<dbReference type="GO" id="GO:0016787">
    <property type="term" value="F:hydrolase activity"/>
    <property type="evidence" value="ECO:0007669"/>
    <property type="project" value="UniProtKB-KW"/>
</dbReference>
<dbReference type="InterPro" id="IPR003561">
    <property type="entry name" value="Mutator_MutT"/>
</dbReference>
<organism evidence="18 19">
    <name type="scientific">Banduia mediterranea</name>
    <dbReference type="NCBI Taxonomy" id="3075609"/>
    <lineage>
        <taxon>Bacteria</taxon>
        <taxon>Pseudomonadati</taxon>
        <taxon>Pseudomonadota</taxon>
        <taxon>Gammaproteobacteria</taxon>
        <taxon>Nevskiales</taxon>
        <taxon>Algiphilaceae</taxon>
        <taxon>Banduia</taxon>
    </lineage>
</organism>
<evidence type="ECO:0000256" key="7">
    <source>
        <dbReference type="ARBA" id="ARBA00022801"/>
    </source>
</evidence>
<dbReference type="PROSITE" id="PS00893">
    <property type="entry name" value="NUDIX_BOX"/>
    <property type="match status" value="1"/>
</dbReference>
<evidence type="ECO:0000256" key="4">
    <source>
        <dbReference type="ARBA" id="ARBA00022705"/>
    </source>
</evidence>
<feature type="domain" description="Nudix hydrolase" evidence="17">
    <location>
        <begin position="12"/>
        <end position="139"/>
    </location>
</feature>
<comment type="caution">
    <text evidence="18">The sequence shown here is derived from an EMBL/GenBank/DDBJ whole genome shotgun (WGS) entry which is preliminary data.</text>
</comment>
<dbReference type="PANTHER" id="PTHR47707:SF1">
    <property type="entry name" value="NUDIX HYDROLASE FAMILY PROTEIN"/>
    <property type="match status" value="1"/>
</dbReference>
<dbReference type="InterPro" id="IPR013785">
    <property type="entry name" value="Aldolase_TIM"/>
</dbReference>
<dbReference type="Pfam" id="PF02581">
    <property type="entry name" value="TMP-TENI"/>
    <property type="match status" value="1"/>
</dbReference>
<keyword evidence="4" id="KW-0235">DNA replication</keyword>
<dbReference type="PROSITE" id="PS51462">
    <property type="entry name" value="NUDIX"/>
    <property type="match status" value="1"/>
</dbReference>
<comment type="similarity">
    <text evidence="2">Belongs to the Nudix hydrolase family.</text>
</comment>
<dbReference type="PRINTS" id="PR00502">
    <property type="entry name" value="NUDIXFAMILY"/>
</dbReference>
<evidence type="ECO:0000256" key="14">
    <source>
        <dbReference type="ARBA" id="ARBA00041592"/>
    </source>
</evidence>
<evidence type="ECO:0000256" key="8">
    <source>
        <dbReference type="ARBA" id="ARBA00022842"/>
    </source>
</evidence>
<dbReference type="InterPro" id="IPR029119">
    <property type="entry name" value="MutY_C"/>
</dbReference>
<keyword evidence="7 18" id="KW-0378">Hydrolase</keyword>
<keyword evidence="8" id="KW-0460">Magnesium</keyword>
<evidence type="ECO:0000256" key="15">
    <source>
        <dbReference type="ARBA" id="ARBA00041979"/>
    </source>
</evidence>
<sequence length="317" mass="33890">MPSTGPDSVRKLVRIAVGVLRRANGDVLIAQRPDGKEAAGWWEFPGGKIEAGESVEQALHRELREELGIQLQSARRLIVLRHAYPDKTVELDTWLVERWQGDPQSLEDQALAWSSLGRLGDYRLLPADGPILNALRLPSQYLITPPDISADELVRRLPALPTDALLRLRLPRLADVGYRRLAGQVAECWAVERLVLDRDPALSAALGAGWHASEAALFELAQRPSGASGRMLGSCHGAKSLARARELGFDAAVLGPVRPTPSHPSAPTLDWSAFGALAADAGLPVYAIGGVGPSQLAVAWQAGAQGVAGISAWFGGE</sequence>
<dbReference type="InterPro" id="IPR015797">
    <property type="entry name" value="NUDIX_hydrolase-like_dom_sf"/>
</dbReference>
<accession>A0ABU2WLH7</accession>
<dbReference type="SUPFAM" id="SSF51391">
    <property type="entry name" value="Thiamin phosphate synthase"/>
    <property type="match status" value="1"/>
</dbReference>
<dbReference type="EC" id="3.6.1.55" evidence="12"/>
<dbReference type="InterPro" id="IPR020476">
    <property type="entry name" value="Nudix_hydrolase"/>
</dbReference>
<dbReference type="Gene3D" id="3.20.20.70">
    <property type="entry name" value="Aldolase class I"/>
    <property type="match status" value="1"/>
</dbReference>
<evidence type="ECO:0000256" key="1">
    <source>
        <dbReference type="ARBA" id="ARBA00001946"/>
    </source>
</evidence>
<protein>
    <recommendedName>
        <fullName evidence="13">8-oxo-dGTP diphosphatase</fullName>
        <ecNumber evidence="12">3.6.1.55</ecNumber>
    </recommendedName>
    <alternativeName>
        <fullName evidence="16">7,8-dihydro-8-oxoguanine-triphosphatase</fullName>
    </alternativeName>
    <alternativeName>
        <fullName evidence="15">Mutator protein MutT</fullName>
    </alternativeName>
    <alternativeName>
        <fullName evidence="14">dGTP pyrophosphohydrolase</fullName>
    </alternativeName>
</protein>
<evidence type="ECO:0000256" key="10">
    <source>
        <dbReference type="ARBA" id="ARBA00035861"/>
    </source>
</evidence>
<dbReference type="Gene3D" id="3.90.79.10">
    <property type="entry name" value="Nucleoside Triphosphate Pyrophosphohydrolase"/>
    <property type="match status" value="1"/>
</dbReference>
<evidence type="ECO:0000313" key="19">
    <source>
        <dbReference type="Proteomes" id="UP001254608"/>
    </source>
</evidence>
<comment type="catalytic activity">
    <reaction evidence="11">
        <text>8-oxo-GTP + H2O = 8-oxo-GMP + diphosphate + H(+)</text>
        <dbReference type="Rhea" id="RHEA:67616"/>
        <dbReference type="ChEBI" id="CHEBI:15377"/>
        <dbReference type="ChEBI" id="CHEBI:15378"/>
        <dbReference type="ChEBI" id="CHEBI:33019"/>
        <dbReference type="ChEBI" id="CHEBI:143553"/>
        <dbReference type="ChEBI" id="CHEBI:145694"/>
    </reaction>
</comment>
<gene>
    <name evidence="18" type="ORF">RM530_14095</name>
</gene>
<comment type="catalytic activity">
    <reaction evidence="10">
        <text>8-oxo-dGTP + H2O = 8-oxo-dGMP + diphosphate + H(+)</text>
        <dbReference type="Rhea" id="RHEA:31575"/>
        <dbReference type="ChEBI" id="CHEBI:15377"/>
        <dbReference type="ChEBI" id="CHEBI:15378"/>
        <dbReference type="ChEBI" id="CHEBI:33019"/>
        <dbReference type="ChEBI" id="CHEBI:63224"/>
        <dbReference type="ChEBI" id="CHEBI:77896"/>
        <dbReference type="EC" id="3.6.1.55"/>
    </reaction>
</comment>
<evidence type="ECO:0000256" key="9">
    <source>
        <dbReference type="ARBA" id="ARBA00023204"/>
    </source>
</evidence>
<proteinExistence type="inferred from homology"/>
<keyword evidence="5" id="KW-0479">Metal-binding</keyword>
<evidence type="ECO:0000256" key="6">
    <source>
        <dbReference type="ARBA" id="ARBA00022763"/>
    </source>
</evidence>
<keyword evidence="6" id="KW-0227">DNA damage</keyword>
<dbReference type="RefSeq" id="WP_311365892.1">
    <property type="nucleotide sequence ID" value="NZ_JAVRIC010000022.1"/>
</dbReference>
<keyword evidence="9" id="KW-0234">DNA repair</keyword>
<evidence type="ECO:0000313" key="18">
    <source>
        <dbReference type="EMBL" id="MDT0498479.1"/>
    </source>
</evidence>
<dbReference type="InterPro" id="IPR000086">
    <property type="entry name" value="NUDIX_hydrolase_dom"/>
</dbReference>
<evidence type="ECO:0000256" key="3">
    <source>
        <dbReference type="ARBA" id="ARBA00022457"/>
    </source>
</evidence>
<dbReference type="Pfam" id="PF14815">
    <property type="entry name" value="NUDIX_4"/>
    <property type="match status" value="1"/>
</dbReference>
<dbReference type="CDD" id="cd00564">
    <property type="entry name" value="TMP_TenI"/>
    <property type="match status" value="1"/>
</dbReference>
<evidence type="ECO:0000256" key="12">
    <source>
        <dbReference type="ARBA" id="ARBA00038905"/>
    </source>
</evidence>
<dbReference type="SUPFAM" id="SSF55811">
    <property type="entry name" value="Nudix"/>
    <property type="match status" value="1"/>
</dbReference>
<evidence type="ECO:0000256" key="13">
    <source>
        <dbReference type="ARBA" id="ARBA00040794"/>
    </source>
</evidence>
<dbReference type="Proteomes" id="UP001254608">
    <property type="component" value="Unassembled WGS sequence"/>
</dbReference>
<dbReference type="InterPro" id="IPR036206">
    <property type="entry name" value="ThiamineP_synth_sf"/>
</dbReference>
<dbReference type="InterPro" id="IPR020084">
    <property type="entry name" value="NUDIX_hydrolase_CS"/>
</dbReference>
<dbReference type="InterPro" id="IPR022998">
    <property type="entry name" value="ThiamineP_synth_TenI"/>
</dbReference>
<name>A0ABU2WLH7_9GAMM</name>
<dbReference type="PANTHER" id="PTHR47707">
    <property type="entry name" value="8-OXO-DGTP DIPHOSPHATASE"/>
    <property type="match status" value="1"/>
</dbReference>
<keyword evidence="19" id="KW-1185">Reference proteome</keyword>
<evidence type="ECO:0000259" key="17">
    <source>
        <dbReference type="PROSITE" id="PS51462"/>
    </source>
</evidence>
<dbReference type="NCBIfam" id="TIGR00586">
    <property type="entry name" value="mutt"/>
    <property type="match status" value="1"/>
</dbReference>
<keyword evidence="3" id="KW-0515">Mutator protein</keyword>
<evidence type="ECO:0000256" key="11">
    <source>
        <dbReference type="ARBA" id="ARBA00036904"/>
    </source>
</evidence>
<dbReference type="NCBIfam" id="NF006530">
    <property type="entry name" value="PRK08999.1"/>
    <property type="match status" value="1"/>
</dbReference>
<dbReference type="PRINTS" id="PR01401">
    <property type="entry name" value="MUTATORMUTT"/>
</dbReference>
<dbReference type="EMBL" id="JAVRIC010000022">
    <property type="protein sequence ID" value="MDT0498479.1"/>
    <property type="molecule type" value="Genomic_DNA"/>
</dbReference>
<evidence type="ECO:0000256" key="5">
    <source>
        <dbReference type="ARBA" id="ARBA00022723"/>
    </source>
</evidence>
<comment type="cofactor">
    <cofactor evidence="1">
        <name>Mg(2+)</name>
        <dbReference type="ChEBI" id="CHEBI:18420"/>
    </cofactor>
</comment>
<evidence type="ECO:0000256" key="2">
    <source>
        <dbReference type="ARBA" id="ARBA00005582"/>
    </source>
</evidence>
<reference evidence="18 19" key="1">
    <citation type="submission" date="2023-09" db="EMBL/GenBank/DDBJ databases">
        <authorList>
            <person name="Rey-Velasco X."/>
        </authorList>
    </citation>
    <scope>NUCLEOTIDE SEQUENCE [LARGE SCALE GENOMIC DNA]</scope>
    <source>
        <strain evidence="18 19">W345</strain>
    </source>
</reference>